<comment type="caution">
    <text evidence="1">The sequence shown here is derived from an EMBL/GenBank/DDBJ whole genome shotgun (WGS) entry which is preliminary data.</text>
</comment>
<reference evidence="1" key="1">
    <citation type="submission" date="2023-04" db="EMBL/GenBank/DDBJ databases">
        <title>A chromosome-level genome assembly of the parasitoid wasp Eretmocerus hayati.</title>
        <authorList>
            <person name="Zhong Y."/>
            <person name="Liu S."/>
            <person name="Liu Y."/>
        </authorList>
    </citation>
    <scope>NUCLEOTIDE SEQUENCE</scope>
    <source>
        <strain evidence="1">ZJU_SS_LIU_2023</strain>
    </source>
</reference>
<organism evidence="1 2">
    <name type="scientific">Eretmocerus hayati</name>
    <dbReference type="NCBI Taxonomy" id="131215"/>
    <lineage>
        <taxon>Eukaryota</taxon>
        <taxon>Metazoa</taxon>
        <taxon>Ecdysozoa</taxon>
        <taxon>Arthropoda</taxon>
        <taxon>Hexapoda</taxon>
        <taxon>Insecta</taxon>
        <taxon>Pterygota</taxon>
        <taxon>Neoptera</taxon>
        <taxon>Endopterygota</taxon>
        <taxon>Hymenoptera</taxon>
        <taxon>Apocrita</taxon>
        <taxon>Proctotrupomorpha</taxon>
        <taxon>Chalcidoidea</taxon>
        <taxon>Aphelinidae</taxon>
        <taxon>Aphelininae</taxon>
        <taxon>Eretmocerus</taxon>
    </lineage>
</organism>
<keyword evidence="2" id="KW-1185">Reference proteome</keyword>
<dbReference type="EMBL" id="CM056744">
    <property type="protein sequence ID" value="KAJ8668514.1"/>
    <property type="molecule type" value="Genomic_DNA"/>
</dbReference>
<proteinExistence type="predicted"/>
<name>A0ACC2NBC6_9HYME</name>
<sequence length="134" mass="15555">MRRKQCTIEQYRNFTDKEVKLTLDGVNILNENIADNSGLKWAYLAYEDWALQNGPEILLPGVNFTQEQIFWISMAQTECQKYRPESLRSRIISDVHSPAHFRVIGAMSNLAEFSRDFECPFGSRMNSEVKCTVR</sequence>
<evidence type="ECO:0000313" key="2">
    <source>
        <dbReference type="Proteomes" id="UP001239111"/>
    </source>
</evidence>
<protein>
    <submittedName>
        <fullName evidence="1">Uncharacterized protein</fullName>
    </submittedName>
</protein>
<evidence type="ECO:0000313" key="1">
    <source>
        <dbReference type="EMBL" id="KAJ8668514.1"/>
    </source>
</evidence>
<dbReference type="Proteomes" id="UP001239111">
    <property type="component" value="Chromosome 4"/>
</dbReference>
<accession>A0ACC2NBC6</accession>
<gene>
    <name evidence="1" type="ORF">QAD02_010177</name>
</gene>